<comment type="caution">
    <text evidence="1">The sequence shown here is derived from an EMBL/GenBank/DDBJ whole genome shotgun (WGS) entry which is preliminary data.</text>
</comment>
<evidence type="ECO:0000313" key="2">
    <source>
        <dbReference type="Proteomes" id="UP000785783"/>
    </source>
</evidence>
<evidence type="ECO:0000313" key="1">
    <source>
        <dbReference type="EMBL" id="MBL6761571.1"/>
    </source>
</evidence>
<accession>A0A937HMR6</accession>
<dbReference type="AlphaFoldDB" id="A0A937HMR6"/>
<gene>
    <name evidence="1" type="ORF">ISQ19_02620</name>
</gene>
<dbReference type="Proteomes" id="UP000785783">
    <property type="component" value="Unassembled WGS sequence"/>
</dbReference>
<name>A0A937HMR6_9PROT</name>
<reference evidence="1" key="1">
    <citation type="submission" date="2020-10" db="EMBL/GenBank/DDBJ databases">
        <title>Microbiome of the Black Sea water column analyzed by genome centric metagenomics.</title>
        <authorList>
            <person name="Cabello-Yeves P.J."/>
            <person name="Callieri C."/>
            <person name="Picazo A."/>
            <person name="Mehrshad M."/>
            <person name="Haro-Moreno J.M."/>
            <person name="Roda-Garcia J."/>
            <person name="Dzembekova N."/>
            <person name="Slabakova V."/>
            <person name="Slabakova N."/>
            <person name="Moncheva S."/>
            <person name="Rodriguez-Valera F."/>
        </authorList>
    </citation>
    <scope>NUCLEOTIDE SEQUENCE</scope>
    <source>
        <strain evidence="1">BS307-5m-G5</strain>
    </source>
</reference>
<organism evidence="1 2">
    <name type="scientific">PS1 clade bacterium</name>
    <dbReference type="NCBI Taxonomy" id="2175152"/>
    <lineage>
        <taxon>Bacteria</taxon>
        <taxon>Pseudomonadati</taxon>
        <taxon>Pseudomonadota</taxon>
        <taxon>Alphaproteobacteria</taxon>
        <taxon>PS1 clade</taxon>
    </lineage>
</organism>
<protein>
    <submittedName>
        <fullName evidence="1">Uncharacterized protein</fullName>
    </submittedName>
</protein>
<proteinExistence type="predicted"/>
<dbReference type="EMBL" id="JADHOK010000019">
    <property type="protein sequence ID" value="MBL6761571.1"/>
    <property type="molecule type" value="Genomic_DNA"/>
</dbReference>
<sequence>MADQLGDALAQGDLQSFSDTVNFARHIGIQLIKAEKDWVSRTHVQIVDSFIFAIGRAKGSRTKIDQIIDDYSEVIVNYLAPYMPADDA</sequence>